<reference evidence="3" key="1">
    <citation type="submission" date="2021-01" db="EMBL/GenBank/DDBJ databases">
        <authorList>
            <person name="Corre E."/>
            <person name="Pelletier E."/>
            <person name="Niang G."/>
            <person name="Scheremetjew M."/>
            <person name="Finn R."/>
            <person name="Kale V."/>
            <person name="Holt S."/>
            <person name="Cochrane G."/>
            <person name="Meng A."/>
            <person name="Brown T."/>
            <person name="Cohen L."/>
        </authorList>
    </citation>
    <scope>NUCLEOTIDE SEQUENCE</scope>
    <source>
        <strain evidence="3">CCMP645</strain>
    </source>
</reference>
<dbReference type="Gene3D" id="3.40.30.10">
    <property type="entry name" value="Glutaredoxin"/>
    <property type="match status" value="1"/>
</dbReference>
<dbReference type="PANTHER" id="PTHR46115">
    <property type="entry name" value="THIOREDOXIN-LIKE PROTEIN 1"/>
    <property type="match status" value="1"/>
</dbReference>
<proteinExistence type="predicted"/>
<gene>
    <name evidence="3" type="ORF">PCAR00345_LOCUS38931</name>
</gene>
<evidence type="ECO:0000313" key="3">
    <source>
        <dbReference type="EMBL" id="CAE0786223.1"/>
    </source>
</evidence>
<sequence>MMPHRQLFRMAGMFRCSASPTKLAYRVLQPRMTPPGLLQRSISLCTASCRKMKLPAMPIQSLQLPSRPLQHVRLSPSATVRSSKGIGASRPFASASGSRVVVLGDDEAYDKALKKDGLTIVYFTAAWCGPCRMVSPVYEMLSQEHASADFLKVDVDDLPEVAAAAGVSAMPTFKFMKNGKCVDTIVGADVEKLKSSLSQHAA</sequence>
<dbReference type="InterPro" id="IPR017937">
    <property type="entry name" value="Thioredoxin_CS"/>
</dbReference>
<evidence type="ECO:0000256" key="1">
    <source>
        <dbReference type="ARBA" id="ARBA00023157"/>
    </source>
</evidence>
<protein>
    <recommendedName>
        <fullName evidence="2">Thioredoxin domain-containing protein</fullName>
    </recommendedName>
</protein>
<accession>A0A7S4C3Y2</accession>
<evidence type="ECO:0000259" key="2">
    <source>
        <dbReference type="PROSITE" id="PS51352"/>
    </source>
</evidence>
<dbReference type="AlphaFoldDB" id="A0A7S4C3Y2"/>
<dbReference type="PROSITE" id="PS51352">
    <property type="entry name" value="THIOREDOXIN_2"/>
    <property type="match status" value="1"/>
</dbReference>
<dbReference type="PRINTS" id="PR00421">
    <property type="entry name" value="THIOREDOXIN"/>
</dbReference>
<dbReference type="SUPFAM" id="SSF52833">
    <property type="entry name" value="Thioredoxin-like"/>
    <property type="match status" value="1"/>
</dbReference>
<keyword evidence="1" id="KW-1015">Disulfide bond</keyword>
<dbReference type="InterPro" id="IPR013766">
    <property type="entry name" value="Thioredoxin_domain"/>
</dbReference>
<dbReference type="Pfam" id="PF00085">
    <property type="entry name" value="Thioredoxin"/>
    <property type="match status" value="1"/>
</dbReference>
<feature type="domain" description="Thioredoxin" evidence="2">
    <location>
        <begin position="69"/>
        <end position="202"/>
    </location>
</feature>
<dbReference type="FunFam" id="3.40.30.10:FF:000245">
    <property type="entry name" value="Thioredoxin"/>
    <property type="match status" value="1"/>
</dbReference>
<organism evidence="3">
    <name type="scientific">Chrysotila carterae</name>
    <name type="common">Marine alga</name>
    <name type="synonym">Syracosphaera carterae</name>
    <dbReference type="NCBI Taxonomy" id="13221"/>
    <lineage>
        <taxon>Eukaryota</taxon>
        <taxon>Haptista</taxon>
        <taxon>Haptophyta</taxon>
        <taxon>Prymnesiophyceae</taxon>
        <taxon>Isochrysidales</taxon>
        <taxon>Isochrysidaceae</taxon>
        <taxon>Chrysotila</taxon>
    </lineage>
</organism>
<dbReference type="PROSITE" id="PS00194">
    <property type="entry name" value="THIOREDOXIN_1"/>
    <property type="match status" value="1"/>
</dbReference>
<name>A0A7S4C3Y2_CHRCT</name>
<dbReference type="EMBL" id="HBIZ01062878">
    <property type="protein sequence ID" value="CAE0786223.1"/>
    <property type="molecule type" value="Transcribed_RNA"/>
</dbReference>
<dbReference type="CDD" id="cd02947">
    <property type="entry name" value="TRX_family"/>
    <property type="match status" value="1"/>
</dbReference>
<dbReference type="InterPro" id="IPR036249">
    <property type="entry name" value="Thioredoxin-like_sf"/>
</dbReference>